<dbReference type="Pfam" id="PF01979">
    <property type="entry name" value="Amidohydro_1"/>
    <property type="match status" value="1"/>
</dbReference>
<feature type="domain" description="Amidohydrolase-related" evidence="2">
    <location>
        <begin position="52"/>
        <end position="392"/>
    </location>
</feature>
<dbReference type="PANTHER" id="PTHR43794">
    <property type="entry name" value="AMINOHYDROLASE SSNA-RELATED"/>
    <property type="match status" value="1"/>
</dbReference>
<dbReference type="SUPFAM" id="SSF51556">
    <property type="entry name" value="Metallo-dependent hydrolases"/>
    <property type="match status" value="1"/>
</dbReference>
<dbReference type="EC" id="3.5.4.28" evidence="3"/>
<dbReference type="EMBL" id="CM001022">
    <property type="protein sequence ID" value="EFQ23389.1"/>
    <property type="molecule type" value="Genomic_DNA"/>
</dbReference>
<dbReference type="HOGENOM" id="CLU_676037_0_0_0"/>
<dbReference type="PANTHER" id="PTHR43794:SF11">
    <property type="entry name" value="AMIDOHYDROLASE-RELATED DOMAIN-CONTAINING PROTEIN"/>
    <property type="match status" value="1"/>
</dbReference>
<dbReference type="STRING" id="584708.Apau_0962"/>
<dbReference type="PaxDb" id="584708-Apau_0962"/>
<dbReference type="Gene3D" id="3.20.20.140">
    <property type="entry name" value="Metal-dependent hydrolases"/>
    <property type="match status" value="1"/>
</dbReference>
<gene>
    <name evidence="3" type="ORF">Apau_0962</name>
</gene>
<dbReference type="GO" id="GO:0050270">
    <property type="term" value="F:S-adenosylhomocysteine deaminase activity"/>
    <property type="evidence" value="ECO:0007669"/>
    <property type="project" value="UniProtKB-EC"/>
</dbReference>
<evidence type="ECO:0000256" key="1">
    <source>
        <dbReference type="ARBA" id="ARBA00022801"/>
    </source>
</evidence>
<dbReference type="InterPro" id="IPR006680">
    <property type="entry name" value="Amidohydro-rel"/>
</dbReference>
<protein>
    <submittedName>
        <fullName evidence="3">S-adenosylhomocysteine deaminase</fullName>
        <ecNumber evidence="3">3.5.4.28</ecNumber>
    </submittedName>
</protein>
<keyword evidence="1 3" id="KW-0378">Hydrolase</keyword>
<keyword evidence="4" id="KW-1185">Reference proteome</keyword>
<organism evidence="3 4">
    <name type="scientific">Aminomonas paucivorans DSM 12260</name>
    <dbReference type="NCBI Taxonomy" id="584708"/>
    <lineage>
        <taxon>Bacteria</taxon>
        <taxon>Thermotogati</taxon>
        <taxon>Synergistota</taxon>
        <taxon>Synergistia</taxon>
        <taxon>Synergistales</taxon>
        <taxon>Synergistaceae</taxon>
        <taxon>Aminomonas</taxon>
    </lineage>
</organism>
<proteinExistence type="predicted"/>
<dbReference type="AlphaFoldDB" id="E3CWD7"/>
<evidence type="ECO:0000259" key="2">
    <source>
        <dbReference type="Pfam" id="PF01979"/>
    </source>
</evidence>
<dbReference type="OrthoDB" id="9807210at2"/>
<dbReference type="Proteomes" id="UP000005096">
    <property type="component" value="Chromosome"/>
</dbReference>
<evidence type="ECO:0000313" key="3">
    <source>
        <dbReference type="EMBL" id="EFQ23389.1"/>
    </source>
</evidence>
<evidence type="ECO:0000313" key="4">
    <source>
        <dbReference type="Proteomes" id="UP000005096"/>
    </source>
</evidence>
<accession>E3CWD7</accession>
<dbReference type="InterPro" id="IPR050287">
    <property type="entry name" value="MTA/SAH_deaminase"/>
</dbReference>
<dbReference type="eggNOG" id="COG0402">
    <property type="taxonomic scope" value="Bacteria"/>
</dbReference>
<sequence>MTERIAALRGWFEGAEGPVFKELAVDPEGRVTGEAEGPSCGETGEYGPDFLILPGDVNAHSHPEQSVYADLVDPSWDLATWCRHTIYRHSVEMTPELVYLGCCRAFGRMLLAGVTAVAVSFYCHNRRGNDLDREVIRAARATGIRLFFGRMHYDWVAQDAYPAKKASQESYFETPEAYERALEELIREVQDDPLVAVAPALHSFHANTLEGIVRGIRRGALLGLPVQFHLSEDRGDVDLCLRLYGRRPVEVLDDLVRRGEVPGLDHLLVSDGIWVEDLEKDRMAEHRLSLVANPRMNRRVGAGRADLKGYLDRKIPLFLGTDGEASNDDLSVAHERCFAREAYPEVPVASLGRRAFPFPGTPVGLAEPGFGADFQVLRDGAVEDVYVAGRRVVHRGRLLSLDLQRDVEAPLRERTASWRD</sequence>
<reference evidence="3 4" key="1">
    <citation type="journal article" date="2010" name="Stand. Genomic Sci.">
        <title>Non-contiguous finished genome sequence of Aminomonas paucivorans type strain (GLU-3).</title>
        <authorList>
            <person name="Pitluck S."/>
            <person name="Yasawong M."/>
            <person name="Held B."/>
            <person name="Lapidus A."/>
            <person name="Nolan M."/>
            <person name="Copeland A."/>
            <person name="Lucas S."/>
            <person name="Del Rio T.G."/>
            <person name="Tice H."/>
            <person name="Cheng J.F."/>
            <person name="Chertkov O."/>
            <person name="Goodwin L."/>
            <person name="Tapia R."/>
            <person name="Han C."/>
            <person name="Liolios K."/>
            <person name="Ivanova N."/>
            <person name="Mavromatis K."/>
            <person name="Ovchinnikova G."/>
            <person name="Pati A."/>
            <person name="Chen A."/>
            <person name="Palaniappan K."/>
            <person name="Land M."/>
            <person name="Hauser L."/>
            <person name="Chang Y.J."/>
            <person name="Jeffries C.D."/>
            <person name="Pukall R."/>
            <person name="Spring S."/>
            <person name="Rohde M."/>
            <person name="Sikorski J."/>
            <person name="Goker M."/>
            <person name="Woyke T."/>
            <person name="Bristow J."/>
            <person name="Eisen J.A."/>
            <person name="Markowitz V."/>
            <person name="Hugenholtz P."/>
            <person name="Kyrpides N.C."/>
            <person name="Klenk H.P."/>
        </authorList>
    </citation>
    <scope>NUCLEOTIDE SEQUENCE [LARGE SCALE GENOMIC DNA]</scope>
    <source>
        <strain evidence="3 4">DSM 12260</strain>
    </source>
</reference>
<name>E3CWD7_9BACT</name>
<dbReference type="RefSeq" id="WP_006300570.1">
    <property type="nucleotide sequence ID" value="NZ_CM001022.1"/>
</dbReference>
<dbReference type="InterPro" id="IPR032466">
    <property type="entry name" value="Metal_Hydrolase"/>
</dbReference>